<dbReference type="OrthoDB" id="5975463at2759"/>
<dbReference type="EMBL" id="LSMT01000618">
    <property type="protein sequence ID" value="PFX15726.1"/>
    <property type="molecule type" value="Genomic_DNA"/>
</dbReference>
<accession>A0A2B4REY1</accession>
<name>A0A2B4REY1_STYPI</name>
<protein>
    <submittedName>
        <fullName evidence="1">Uncharacterized protein</fullName>
    </submittedName>
</protein>
<organism evidence="1 2">
    <name type="scientific">Stylophora pistillata</name>
    <name type="common">Smooth cauliflower coral</name>
    <dbReference type="NCBI Taxonomy" id="50429"/>
    <lineage>
        <taxon>Eukaryota</taxon>
        <taxon>Metazoa</taxon>
        <taxon>Cnidaria</taxon>
        <taxon>Anthozoa</taxon>
        <taxon>Hexacorallia</taxon>
        <taxon>Scleractinia</taxon>
        <taxon>Astrocoeniina</taxon>
        <taxon>Pocilloporidae</taxon>
        <taxon>Stylophora</taxon>
    </lineage>
</organism>
<dbReference type="AlphaFoldDB" id="A0A2B4REY1"/>
<comment type="caution">
    <text evidence="1">The sequence shown here is derived from an EMBL/GenBank/DDBJ whole genome shotgun (WGS) entry which is preliminary data.</text>
</comment>
<evidence type="ECO:0000313" key="1">
    <source>
        <dbReference type="EMBL" id="PFX15726.1"/>
    </source>
</evidence>
<gene>
    <name evidence="1" type="ORF">AWC38_SpisGene25771</name>
</gene>
<sequence length="108" mass="12695">MVMAEKEKGRPSRLRLPKSAAEEQVLANEAVPSSTKYKNKWDLKIFREWQQQLRELKVPILDFGGLFKDYELHKVNHVSCEIEDMDAISLNYCLTKFVMEQYITNSKQ</sequence>
<reference evidence="2" key="1">
    <citation type="journal article" date="2017" name="bioRxiv">
        <title>Comparative analysis of the genomes of Stylophora pistillata and Acropora digitifera provides evidence for extensive differences between species of corals.</title>
        <authorList>
            <person name="Voolstra C.R."/>
            <person name="Li Y."/>
            <person name="Liew Y.J."/>
            <person name="Baumgarten S."/>
            <person name="Zoccola D."/>
            <person name="Flot J.-F."/>
            <person name="Tambutte S."/>
            <person name="Allemand D."/>
            <person name="Aranda M."/>
        </authorList>
    </citation>
    <scope>NUCLEOTIDE SEQUENCE [LARGE SCALE GENOMIC DNA]</scope>
</reference>
<proteinExistence type="predicted"/>
<keyword evidence="2" id="KW-1185">Reference proteome</keyword>
<dbReference type="Proteomes" id="UP000225706">
    <property type="component" value="Unassembled WGS sequence"/>
</dbReference>
<evidence type="ECO:0000313" key="2">
    <source>
        <dbReference type="Proteomes" id="UP000225706"/>
    </source>
</evidence>